<accession>A0AAR2KQ42</accession>
<evidence type="ECO:0000256" key="5">
    <source>
        <dbReference type="ARBA" id="ARBA00022723"/>
    </source>
</evidence>
<dbReference type="PANTHER" id="PTHR23328:SF0">
    <property type="entry name" value="RING-TYPE DOMAIN-CONTAINING PROTEIN"/>
    <property type="match status" value="1"/>
</dbReference>
<name>A0AAR2KQ42_PYGNA</name>
<keyword evidence="5" id="KW-0479">Metal-binding</keyword>
<feature type="domain" description="RING-type" evidence="12">
    <location>
        <begin position="24"/>
        <end position="64"/>
    </location>
</feature>
<dbReference type="Proteomes" id="UP001501920">
    <property type="component" value="Chromosome 12"/>
</dbReference>
<dbReference type="InterPro" id="IPR027370">
    <property type="entry name" value="Znf-RING_euk"/>
</dbReference>
<dbReference type="Pfam" id="PF13445">
    <property type="entry name" value="zf-RING_UBOX"/>
    <property type="match status" value="1"/>
</dbReference>
<sequence length="110" mass="12097">GGGGKSRAAIMASPNTLLEENLRCSVCLEIFKDPVLLHCTHSFCKACLDRSWNGKEAKECPLCRKISKSTPLHPRKPMVSQPGNQTQALIAGRQQRYLLHHHAAAAPQKL</sequence>
<evidence type="ECO:0000256" key="9">
    <source>
        <dbReference type="ARBA" id="ARBA00022833"/>
    </source>
</evidence>
<evidence type="ECO:0000259" key="12">
    <source>
        <dbReference type="PROSITE" id="PS50089"/>
    </source>
</evidence>
<dbReference type="GO" id="GO:0008270">
    <property type="term" value="F:zinc ion binding"/>
    <property type="evidence" value="ECO:0007669"/>
    <property type="project" value="UniProtKB-KW"/>
</dbReference>
<dbReference type="GO" id="GO:0005634">
    <property type="term" value="C:nucleus"/>
    <property type="evidence" value="ECO:0007669"/>
    <property type="project" value="UniProtKB-SubCell"/>
</dbReference>
<dbReference type="EC" id="2.3.2.27" evidence="3"/>
<comment type="subcellular location">
    <subcellularLocation>
        <location evidence="2">Nucleus</location>
    </subcellularLocation>
</comment>
<keyword evidence="4" id="KW-0808">Transferase</keyword>
<evidence type="ECO:0000256" key="4">
    <source>
        <dbReference type="ARBA" id="ARBA00022679"/>
    </source>
</evidence>
<dbReference type="Ensembl" id="ENSPNAT00000058334.1">
    <property type="protein sequence ID" value="ENSPNAP00000066438.1"/>
    <property type="gene ID" value="ENSPNAG00000032719.1"/>
</dbReference>
<proteinExistence type="predicted"/>
<evidence type="ECO:0000256" key="1">
    <source>
        <dbReference type="ARBA" id="ARBA00000900"/>
    </source>
</evidence>
<dbReference type="InterPro" id="IPR013083">
    <property type="entry name" value="Znf_RING/FYVE/PHD"/>
</dbReference>
<evidence type="ECO:0000256" key="11">
    <source>
        <dbReference type="PROSITE-ProRule" id="PRU00175"/>
    </source>
</evidence>
<evidence type="ECO:0000256" key="2">
    <source>
        <dbReference type="ARBA" id="ARBA00004123"/>
    </source>
</evidence>
<dbReference type="SMART" id="SM00184">
    <property type="entry name" value="RING"/>
    <property type="match status" value="1"/>
</dbReference>
<dbReference type="InterPro" id="IPR051657">
    <property type="entry name" value="RNF168/RNF169_E3_ubiq-ligase"/>
</dbReference>
<dbReference type="SUPFAM" id="SSF57850">
    <property type="entry name" value="RING/U-box"/>
    <property type="match status" value="1"/>
</dbReference>
<evidence type="ECO:0000256" key="8">
    <source>
        <dbReference type="ARBA" id="ARBA00022786"/>
    </source>
</evidence>
<dbReference type="GO" id="GO:0035861">
    <property type="term" value="C:site of double-strand break"/>
    <property type="evidence" value="ECO:0007669"/>
    <property type="project" value="TreeGrafter"/>
</dbReference>
<evidence type="ECO:0000313" key="13">
    <source>
        <dbReference type="Ensembl" id="ENSPNAP00000066438.1"/>
    </source>
</evidence>
<dbReference type="GO" id="GO:0061630">
    <property type="term" value="F:ubiquitin protein ligase activity"/>
    <property type="evidence" value="ECO:0007669"/>
    <property type="project" value="UniProtKB-EC"/>
</dbReference>
<keyword evidence="8" id="KW-0833">Ubl conjugation pathway</keyword>
<evidence type="ECO:0000256" key="3">
    <source>
        <dbReference type="ARBA" id="ARBA00012483"/>
    </source>
</evidence>
<evidence type="ECO:0000256" key="7">
    <source>
        <dbReference type="ARBA" id="ARBA00022771"/>
    </source>
</evidence>
<dbReference type="InterPro" id="IPR017907">
    <property type="entry name" value="Znf_RING_CS"/>
</dbReference>
<evidence type="ECO:0000256" key="10">
    <source>
        <dbReference type="ARBA" id="ARBA00023242"/>
    </source>
</evidence>
<reference evidence="13 14" key="1">
    <citation type="submission" date="2020-10" db="EMBL/GenBank/DDBJ databases">
        <title>Pygocentrus nattereri (red-bellied piranha) genome, fPygNat1, primary haplotype.</title>
        <authorList>
            <person name="Myers G."/>
            <person name="Meyer A."/>
            <person name="Karagic N."/>
            <person name="Pippel M."/>
            <person name="Winkler S."/>
            <person name="Tracey A."/>
            <person name="Wood J."/>
            <person name="Formenti G."/>
            <person name="Howe K."/>
            <person name="Fedrigo O."/>
            <person name="Jarvis E.D."/>
        </authorList>
    </citation>
    <scope>NUCLEOTIDE SEQUENCE [LARGE SCALE GENOMIC DNA]</scope>
</reference>
<evidence type="ECO:0000313" key="14">
    <source>
        <dbReference type="Proteomes" id="UP001501920"/>
    </source>
</evidence>
<protein>
    <recommendedName>
        <fullName evidence="3">RING-type E3 ubiquitin transferase</fullName>
        <ecNumber evidence="3">2.3.2.27</ecNumber>
    </recommendedName>
</protein>
<reference evidence="13" key="2">
    <citation type="submission" date="2025-08" db="UniProtKB">
        <authorList>
            <consortium name="Ensembl"/>
        </authorList>
    </citation>
    <scope>IDENTIFICATION</scope>
</reference>
<keyword evidence="6" id="KW-0227">DNA damage</keyword>
<dbReference type="PANTHER" id="PTHR23328">
    <property type="entry name" value="RING-TYPE DOMAIN-CONTAINING PROTEIN"/>
    <property type="match status" value="1"/>
</dbReference>
<keyword evidence="10" id="KW-0539">Nucleus</keyword>
<reference evidence="13" key="3">
    <citation type="submission" date="2025-09" db="UniProtKB">
        <authorList>
            <consortium name="Ensembl"/>
        </authorList>
    </citation>
    <scope>IDENTIFICATION</scope>
</reference>
<keyword evidence="9" id="KW-0862">Zinc</keyword>
<dbReference type="GeneTree" id="ENSGT00970000193390"/>
<dbReference type="GO" id="GO:0006302">
    <property type="term" value="P:double-strand break repair"/>
    <property type="evidence" value="ECO:0007669"/>
    <property type="project" value="TreeGrafter"/>
</dbReference>
<dbReference type="GO" id="GO:0031491">
    <property type="term" value="F:nucleosome binding"/>
    <property type="evidence" value="ECO:0007669"/>
    <property type="project" value="TreeGrafter"/>
</dbReference>
<keyword evidence="14" id="KW-1185">Reference proteome</keyword>
<dbReference type="AlphaFoldDB" id="A0AAR2KQ42"/>
<keyword evidence="7 11" id="KW-0863">Zinc-finger</keyword>
<dbReference type="InterPro" id="IPR001841">
    <property type="entry name" value="Znf_RING"/>
</dbReference>
<evidence type="ECO:0000256" key="6">
    <source>
        <dbReference type="ARBA" id="ARBA00022763"/>
    </source>
</evidence>
<dbReference type="Gene3D" id="3.30.40.10">
    <property type="entry name" value="Zinc/RING finger domain, C3HC4 (zinc finger)"/>
    <property type="match status" value="1"/>
</dbReference>
<dbReference type="PROSITE" id="PS00518">
    <property type="entry name" value="ZF_RING_1"/>
    <property type="match status" value="1"/>
</dbReference>
<organism evidence="13 14">
    <name type="scientific">Pygocentrus nattereri</name>
    <name type="common">Red-bellied piranha</name>
    <dbReference type="NCBI Taxonomy" id="42514"/>
    <lineage>
        <taxon>Eukaryota</taxon>
        <taxon>Metazoa</taxon>
        <taxon>Chordata</taxon>
        <taxon>Craniata</taxon>
        <taxon>Vertebrata</taxon>
        <taxon>Euteleostomi</taxon>
        <taxon>Actinopterygii</taxon>
        <taxon>Neopterygii</taxon>
        <taxon>Teleostei</taxon>
        <taxon>Ostariophysi</taxon>
        <taxon>Characiformes</taxon>
        <taxon>Characoidei</taxon>
        <taxon>Pygocentrus</taxon>
    </lineage>
</organism>
<comment type="catalytic activity">
    <reaction evidence="1">
        <text>S-ubiquitinyl-[E2 ubiquitin-conjugating enzyme]-L-cysteine + [acceptor protein]-L-lysine = [E2 ubiquitin-conjugating enzyme]-L-cysteine + N(6)-ubiquitinyl-[acceptor protein]-L-lysine.</text>
        <dbReference type="EC" id="2.3.2.27"/>
    </reaction>
</comment>
<dbReference type="PROSITE" id="PS50089">
    <property type="entry name" value="ZF_RING_2"/>
    <property type="match status" value="1"/>
</dbReference>